<evidence type="ECO:0000313" key="3">
    <source>
        <dbReference type="EMBL" id="MFC6823732.1"/>
    </source>
</evidence>
<accession>A0ABD5TT04</accession>
<dbReference type="InterPro" id="IPR029058">
    <property type="entry name" value="AB_hydrolase_fold"/>
</dbReference>
<organism evidence="3 4">
    <name type="scientific">Halopelagius fulvigenes</name>
    <dbReference type="NCBI Taxonomy" id="1198324"/>
    <lineage>
        <taxon>Archaea</taxon>
        <taxon>Methanobacteriati</taxon>
        <taxon>Methanobacteriota</taxon>
        <taxon>Stenosarchaea group</taxon>
        <taxon>Halobacteria</taxon>
        <taxon>Halobacteriales</taxon>
        <taxon>Haloferacaceae</taxon>
    </lineage>
</organism>
<dbReference type="InterPro" id="IPR013094">
    <property type="entry name" value="AB_hydrolase_3"/>
</dbReference>
<dbReference type="Gene3D" id="3.40.50.1820">
    <property type="entry name" value="alpha/beta hydrolase"/>
    <property type="match status" value="1"/>
</dbReference>
<evidence type="ECO:0000259" key="2">
    <source>
        <dbReference type="Pfam" id="PF07859"/>
    </source>
</evidence>
<gene>
    <name evidence="3" type="ORF">ACFQEV_01745</name>
</gene>
<dbReference type="Proteomes" id="UP001596408">
    <property type="component" value="Unassembled WGS sequence"/>
</dbReference>
<evidence type="ECO:0000313" key="4">
    <source>
        <dbReference type="Proteomes" id="UP001596408"/>
    </source>
</evidence>
<reference evidence="3 4" key="1">
    <citation type="journal article" date="2019" name="Int. J. Syst. Evol. Microbiol.">
        <title>The Global Catalogue of Microorganisms (GCM) 10K type strain sequencing project: providing services to taxonomists for standard genome sequencing and annotation.</title>
        <authorList>
            <consortium name="The Broad Institute Genomics Platform"/>
            <consortium name="The Broad Institute Genome Sequencing Center for Infectious Disease"/>
            <person name="Wu L."/>
            <person name="Ma J."/>
        </authorList>
    </citation>
    <scope>NUCLEOTIDE SEQUENCE [LARGE SCALE GENOMIC DNA]</scope>
    <source>
        <strain evidence="3 4">YIM 94188</strain>
    </source>
</reference>
<proteinExistence type="predicted"/>
<dbReference type="FunFam" id="3.40.50.1820:FF:000089">
    <property type="entry name" value="Alpha/beta hydrolase"/>
    <property type="match status" value="1"/>
</dbReference>
<dbReference type="EMBL" id="JBHSXH010000004">
    <property type="protein sequence ID" value="MFC6823732.1"/>
    <property type="molecule type" value="Genomic_DNA"/>
</dbReference>
<dbReference type="GO" id="GO:0016787">
    <property type="term" value="F:hydrolase activity"/>
    <property type="evidence" value="ECO:0007669"/>
    <property type="project" value="UniProtKB-KW"/>
</dbReference>
<dbReference type="RefSeq" id="WP_379692189.1">
    <property type="nucleotide sequence ID" value="NZ_JBHSXH010000004.1"/>
</dbReference>
<protein>
    <submittedName>
        <fullName evidence="3">Alpha/beta hydrolase</fullName>
    </submittedName>
</protein>
<dbReference type="InterPro" id="IPR050300">
    <property type="entry name" value="GDXG_lipolytic_enzyme"/>
</dbReference>
<keyword evidence="1 3" id="KW-0378">Hydrolase</keyword>
<dbReference type="PANTHER" id="PTHR48081:SF8">
    <property type="entry name" value="ALPHA_BETA HYDROLASE FOLD-3 DOMAIN-CONTAINING PROTEIN-RELATED"/>
    <property type="match status" value="1"/>
</dbReference>
<dbReference type="PANTHER" id="PTHR48081">
    <property type="entry name" value="AB HYDROLASE SUPERFAMILY PROTEIN C4A8.06C"/>
    <property type="match status" value="1"/>
</dbReference>
<dbReference type="SUPFAM" id="SSF53474">
    <property type="entry name" value="alpha/beta-Hydrolases"/>
    <property type="match status" value="1"/>
</dbReference>
<dbReference type="AlphaFoldDB" id="A0ABD5TT04"/>
<evidence type="ECO:0000256" key="1">
    <source>
        <dbReference type="ARBA" id="ARBA00022801"/>
    </source>
</evidence>
<name>A0ABD5TT04_9EURY</name>
<feature type="domain" description="Alpha/beta hydrolase fold-3" evidence="2">
    <location>
        <begin position="92"/>
        <end position="298"/>
    </location>
</feature>
<dbReference type="Pfam" id="PF07859">
    <property type="entry name" value="Abhydrolase_3"/>
    <property type="match status" value="1"/>
</dbReference>
<keyword evidence="4" id="KW-1185">Reference proteome</keyword>
<comment type="caution">
    <text evidence="3">The sequence shown here is derived from an EMBL/GenBank/DDBJ whole genome shotgun (WGS) entry which is preliminary data.</text>
</comment>
<sequence length="322" mass="34892">MTGESMDGVNEDAGRGELHPDARAFLDGLAAKGLPSTATLSVESAREQSGMLVERTEGPEVEDVFDVSIPGPDGPVPLRVYRPAGDDGRGVLVYFHGGGWVLGGLDKMDAACRHMAVESGRLVVSVNYRHAPEHPFPAGLRDCRAATRWVTENADAIGGDAGRVTVGGDSSGGNLAAAVALSFRDFDGPTLERQLLIYPATEHAFDTESHEENASGYYLERADSRWFWDHYLDDELDGKHPYASPLRARDLSGLPPASILTCGFDPIRDEGIAYARRLSEAGVPVRHHHYPDQIHAFVGMFVEPMRSHAEEALATMLNDLSE</sequence>